<dbReference type="CDD" id="cd04584">
    <property type="entry name" value="CBS_pair_AcuB_like"/>
    <property type="match status" value="1"/>
</dbReference>
<evidence type="ECO:0000259" key="3">
    <source>
        <dbReference type="PROSITE" id="PS51371"/>
    </source>
</evidence>
<dbReference type="PANTHER" id="PTHR43080">
    <property type="entry name" value="CBS DOMAIN-CONTAINING PROTEIN CBSX3, MITOCHONDRIAL"/>
    <property type="match status" value="1"/>
</dbReference>
<evidence type="ECO:0000256" key="1">
    <source>
        <dbReference type="ARBA" id="ARBA00023122"/>
    </source>
</evidence>
<dbReference type="PROSITE" id="PS51371">
    <property type="entry name" value="CBS"/>
    <property type="match status" value="2"/>
</dbReference>
<dbReference type="EMBL" id="JACHHU010000016">
    <property type="protein sequence ID" value="MBB6543576.1"/>
    <property type="molecule type" value="Genomic_DNA"/>
</dbReference>
<dbReference type="AlphaFoldDB" id="A0A7X0NHT5"/>
<dbReference type="Proteomes" id="UP000537141">
    <property type="component" value="Unassembled WGS sequence"/>
</dbReference>
<dbReference type="InterPro" id="IPR000644">
    <property type="entry name" value="CBS_dom"/>
</dbReference>
<dbReference type="InterPro" id="IPR046342">
    <property type="entry name" value="CBS_dom_sf"/>
</dbReference>
<evidence type="ECO:0000313" key="5">
    <source>
        <dbReference type="Proteomes" id="UP000537141"/>
    </source>
</evidence>
<evidence type="ECO:0000256" key="2">
    <source>
        <dbReference type="PROSITE-ProRule" id="PRU00703"/>
    </source>
</evidence>
<keyword evidence="5" id="KW-1185">Reference proteome</keyword>
<proteinExistence type="predicted"/>
<feature type="domain" description="CBS" evidence="3">
    <location>
        <begin position="81"/>
        <end position="138"/>
    </location>
</feature>
<accession>A0A7X0NHT5</accession>
<comment type="caution">
    <text evidence="4">The sequence shown here is derived from an EMBL/GenBank/DDBJ whole genome shotgun (WGS) entry which is preliminary data.</text>
</comment>
<dbReference type="PANTHER" id="PTHR43080:SF2">
    <property type="entry name" value="CBS DOMAIN-CONTAINING PROTEIN"/>
    <property type="match status" value="1"/>
</dbReference>
<feature type="domain" description="CBS" evidence="3">
    <location>
        <begin position="7"/>
        <end position="63"/>
    </location>
</feature>
<evidence type="ECO:0000313" key="4">
    <source>
        <dbReference type="EMBL" id="MBB6543576.1"/>
    </source>
</evidence>
<dbReference type="InterPro" id="IPR051257">
    <property type="entry name" value="Diverse_CBS-Domain"/>
</dbReference>
<gene>
    <name evidence="4" type="ORF">HNQ55_002097</name>
</gene>
<dbReference type="SMART" id="SM00116">
    <property type="entry name" value="CBS"/>
    <property type="match status" value="2"/>
</dbReference>
<keyword evidence="1 2" id="KW-0129">CBS domain</keyword>
<sequence length="144" mass="16471">MSIGQIMSKKLITLEIDDHLDKAKALFEQHKIHHILVLNNKELAGILTDRDLYKQLSPYIGTSKETPRDSTLLHKKVHLVMTRELVTTTINSSINDVVMLFYKEHISCLPIVDENFHPIGIISWRDIIKVAALQHLKKIAKAKT</sequence>
<protein>
    <submittedName>
        <fullName evidence="4">Acetoin utilization protein AcuB</fullName>
    </submittedName>
</protein>
<dbReference type="Gene3D" id="3.10.580.10">
    <property type="entry name" value="CBS-domain"/>
    <property type="match status" value="1"/>
</dbReference>
<reference evidence="4 5" key="1">
    <citation type="submission" date="2020-08" db="EMBL/GenBank/DDBJ databases">
        <title>Genomic Encyclopedia of Type Strains, Phase IV (KMG-IV): sequencing the most valuable type-strain genomes for metagenomic binning, comparative biology and taxonomic classification.</title>
        <authorList>
            <person name="Goeker M."/>
        </authorList>
    </citation>
    <scope>NUCLEOTIDE SEQUENCE [LARGE SCALE GENOMIC DNA]</scope>
    <source>
        <strain evidence="4 5">DSM 26287</strain>
    </source>
</reference>
<organism evidence="4 5">
    <name type="scientific">Thalassotalea piscium</name>
    <dbReference type="NCBI Taxonomy" id="1230533"/>
    <lineage>
        <taxon>Bacteria</taxon>
        <taxon>Pseudomonadati</taxon>
        <taxon>Pseudomonadota</taxon>
        <taxon>Gammaproteobacteria</taxon>
        <taxon>Alteromonadales</taxon>
        <taxon>Colwelliaceae</taxon>
        <taxon>Thalassotalea</taxon>
    </lineage>
</organism>
<name>A0A7X0NHT5_9GAMM</name>
<dbReference type="RefSeq" id="WP_184424359.1">
    <property type="nucleotide sequence ID" value="NZ_AP027362.1"/>
</dbReference>
<dbReference type="Pfam" id="PF00571">
    <property type="entry name" value="CBS"/>
    <property type="match status" value="2"/>
</dbReference>
<dbReference type="SUPFAM" id="SSF54631">
    <property type="entry name" value="CBS-domain pair"/>
    <property type="match status" value="1"/>
</dbReference>